<protein>
    <submittedName>
        <fullName evidence="1">Uncharacterized protein</fullName>
    </submittedName>
</protein>
<reference evidence="1 2" key="1">
    <citation type="submission" date="2020-03" db="EMBL/GenBank/DDBJ databases">
        <title>Genomic Encyclopedia of Type Strains, Phase IV (KMG-IV): sequencing the most valuable type-strain genomes for metagenomic binning, comparative biology and taxonomic classification.</title>
        <authorList>
            <person name="Goeker M."/>
        </authorList>
    </citation>
    <scope>NUCLEOTIDE SEQUENCE [LARGE SCALE GENOMIC DNA]</scope>
    <source>
        <strain evidence="1 2">DSM 24233</strain>
    </source>
</reference>
<name>A0A846QV64_9BACT</name>
<comment type="caution">
    <text evidence="1">The sequence shown here is derived from an EMBL/GenBank/DDBJ whole genome shotgun (WGS) entry which is preliminary data.</text>
</comment>
<sequence>MAEELNERAELEALSKEEILDCFEGALFEHVTEGEEMPELAELTIALGLKGFVNAKLAHREKDELIDLFLGGDKAIVELIDHAAEQGLLEE</sequence>
<accession>A0A846QV64</accession>
<gene>
    <name evidence="1" type="ORF">GGQ74_002698</name>
</gene>
<dbReference type="EMBL" id="JAATJA010000003">
    <property type="protein sequence ID" value="NJB69004.1"/>
    <property type="molecule type" value="Genomic_DNA"/>
</dbReference>
<evidence type="ECO:0000313" key="1">
    <source>
        <dbReference type="EMBL" id="NJB69004.1"/>
    </source>
</evidence>
<dbReference type="Proteomes" id="UP000580856">
    <property type="component" value="Unassembled WGS sequence"/>
</dbReference>
<proteinExistence type="predicted"/>
<evidence type="ECO:0000313" key="2">
    <source>
        <dbReference type="Proteomes" id="UP000580856"/>
    </source>
</evidence>
<organism evidence="1 2">
    <name type="scientific">Desulfobaculum xiamenense</name>
    <dbReference type="NCBI Taxonomy" id="995050"/>
    <lineage>
        <taxon>Bacteria</taxon>
        <taxon>Pseudomonadati</taxon>
        <taxon>Thermodesulfobacteriota</taxon>
        <taxon>Desulfovibrionia</taxon>
        <taxon>Desulfovibrionales</taxon>
        <taxon>Desulfovibrionaceae</taxon>
        <taxon>Desulfobaculum</taxon>
    </lineage>
</organism>
<keyword evidence="2" id="KW-1185">Reference proteome</keyword>
<dbReference type="RefSeq" id="WP_167942094.1">
    <property type="nucleotide sequence ID" value="NZ_JAATJA010000003.1"/>
</dbReference>
<dbReference type="AlphaFoldDB" id="A0A846QV64"/>